<dbReference type="RefSeq" id="WP_219237828.1">
    <property type="nucleotide sequence ID" value="NZ_JAHWZX010000005.1"/>
</dbReference>
<reference evidence="1 2" key="1">
    <citation type="submission" date="2021-07" db="EMBL/GenBank/DDBJ databases">
        <title>Stakelama flava sp. nov., a novel endophytic bacterium isolated from branch of Kandelia candel.</title>
        <authorList>
            <person name="Tuo L."/>
        </authorList>
    </citation>
    <scope>NUCLEOTIDE SEQUENCE [LARGE SCALE GENOMIC DNA]</scope>
    <source>
        <strain evidence="1 2">CBK3Z-3</strain>
    </source>
</reference>
<organism evidence="1 2">
    <name type="scientific">Stakelama flava</name>
    <dbReference type="NCBI Taxonomy" id="2860338"/>
    <lineage>
        <taxon>Bacteria</taxon>
        <taxon>Pseudomonadati</taxon>
        <taxon>Pseudomonadota</taxon>
        <taxon>Alphaproteobacteria</taxon>
        <taxon>Sphingomonadales</taxon>
        <taxon>Sphingomonadaceae</taxon>
        <taxon>Stakelama</taxon>
    </lineage>
</organism>
<sequence>MKINVEIECTPEEARRAAGLPDFTPVHDRYIEMLIETMEKGASPEMLETMMRGWAPMGEAGMRMWQDLFRNMTGAKRGE</sequence>
<proteinExistence type="predicted"/>
<dbReference type="InterPro" id="IPR045502">
    <property type="entry name" value="DUF6489"/>
</dbReference>
<gene>
    <name evidence="1" type="ORF">KY084_07480</name>
</gene>
<dbReference type="EMBL" id="JAHWZX010000005">
    <property type="protein sequence ID" value="MBW4330719.1"/>
    <property type="molecule type" value="Genomic_DNA"/>
</dbReference>
<dbReference type="Pfam" id="PF20099">
    <property type="entry name" value="DUF6489"/>
    <property type="match status" value="1"/>
</dbReference>
<protein>
    <submittedName>
        <fullName evidence="1">Uncharacterized protein</fullName>
    </submittedName>
</protein>
<evidence type="ECO:0000313" key="2">
    <source>
        <dbReference type="Proteomes" id="UP001197214"/>
    </source>
</evidence>
<accession>A0ABS6XKI0</accession>
<dbReference type="Proteomes" id="UP001197214">
    <property type="component" value="Unassembled WGS sequence"/>
</dbReference>
<name>A0ABS6XKI0_9SPHN</name>
<evidence type="ECO:0000313" key="1">
    <source>
        <dbReference type="EMBL" id="MBW4330719.1"/>
    </source>
</evidence>
<keyword evidence="2" id="KW-1185">Reference proteome</keyword>
<comment type="caution">
    <text evidence="1">The sequence shown here is derived from an EMBL/GenBank/DDBJ whole genome shotgun (WGS) entry which is preliminary data.</text>
</comment>